<dbReference type="Proteomes" id="UP000429229">
    <property type="component" value="Unassembled WGS sequence"/>
</dbReference>
<dbReference type="PANTHER" id="PTHR43630:SF1">
    <property type="entry name" value="POLY-BETA-1,6-N-ACETYL-D-GLUCOSAMINE SYNTHASE"/>
    <property type="match status" value="1"/>
</dbReference>
<keyword evidence="4" id="KW-0812">Transmembrane</keyword>
<dbReference type="InterPro" id="IPR029044">
    <property type="entry name" value="Nucleotide-diphossugar_trans"/>
</dbReference>
<dbReference type="Pfam" id="PF13641">
    <property type="entry name" value="Glyco_tranf_2_3"/>
    <property type="match status" value="1"/>
</dbReference>
<evidence type="ECO:0000313" key="5">
    <source>
        <dbReference type="EMBL" id="MXP10390.1"/>
    </source>
</evidence>
<feature type="transmembrane region" description="Helical" evidence="4">
    <location>
        <begin position="394"/>
        <end position="414"/>
    </location>
</feature>
<dbReference type="CDD" id="cd06423">
    <property type="entry name" value="CESA_like"/>
    <property type="match status" value="1"/>
</dbReference>
<evidence type="ECO:0000256" key="4">
    <source>
        <dbReference type="SAM" id="Phobius"/>
    </source>
</evidence>
<keyword evidence="3 5" id="KW-0808">Transferase</keyword>
<dbReference type="SUPFAM" id="SSF53448">
    <property type="entry name" value="Nucleotide-diphospho-sugar transferases"/>
    <property type="match status" value="1"/>
</dbReference>
<sequence>MMSDPWAITLSSVVLWLAWGCFLIVALRNLVSVVQLIVAAYVFKTRVPPAARSIDLWARYSDVAPPISVLAPAYNEELSIIESVRALLGLEYPEHEVIVINDGSTDATLDILIRAFAMKPANLPQVAELQVTKIVGTYRSTTHPNLIVIDKENGRKADAVNAGLGFARTPLVCIIDADSIIEPDGLLRSAEPFLSDDGSLVAVGGAIRIANGCDVKGGSLRKIGVPKAWIPRFQVVEYLRAFLTARVANAHFDALTLISGAFGLFRRDVLVEIGGYHHDTIGEDLELMIHLHRYLRDKQVPYSFDFVPEIVCWTEAPATLGGLRNQRARWQQGALETLNRHRSMLFNPRYGRIGILMMPQIVLEDVLGPPAELIGYIVFPAAYLLGVLSGEAALAYLFLTFVFGTGLSVGTLALEETQLRRTPNARDLARIAVAAVVENFGYRQVNLVFRLIGIKRYFRGEKGWSAVPRVGFNG</sequence>
<dbReference type="PANTHER" id="PTHR43630">
    <property type="entry name" value="POLY-BETA-1,6-N-ACETYL-D-GLUCOSAMINE SYNTHASE"/>
    <property type="match status" value="1"/>
</dbReference>
<keyword evidence="4" id="KW-0472">Membrane</keyword>
<keyword evidence="2" id="KW-0328">Glycosyltransferase</keyword>
<feature type="transmembrane region" description="Helical" evidence="4">
    <location>
        <begin position="6"/>
        <end position="27"/>
    </location>
</feature>
<proteinExistence type="inferred from homology"/>
<dbReference type="GO" id="GO:0016757">
    <property type="term" value="F:glycosyltransferase activity"/>
    <property type="evidence" value="ECO:0007669"/>
    <property type="project" value="UniProtKB-KW"/>
</dbReference>
<dbReference type="OrthoDB" id="276604at2"/>
<evidence type="ECO:0000256" key="3">
    <source>
        <dbReference type="ARBA" id="ARBA00022679"/>
    </source>
</evidence>
<evidence type="ECO:0000256" key="1">
    <source>
        <dbReference type="ARBA" id="ARBA00006739"/>
    </source>
</evidence>
<evidence type="ECO:0000256" key="2">
    <source>
        <dbReference type="ARBA" id="ARBA00022676"/>
    </source>
</evidence>
<gene>
    <name evidence="5" type="ORF">GRI68_09400</name>
</gene>
<evidence type="ECO:0000313" key="6">
    <source>
        <dbReference type="Proteomes" id="UP000429229"/>
    </source>
</evidence>
<feature type="transmembrane region" description="Helical" evidence="4">
    <location>
        <begin position="366"/>
        <end position="388"/>
    </location>
</feature>
<protein>
    <submittedName>
        <fullName evidence="5">Glycosyltransferase</fullName>
    </submittedName>
</protein>
<reference evidence="5 6" key="1">
    <citation type="submission" date="2019-12" db="EMBL/GenBank/DDBJ databases">
        <title>Genomic-based taxomic classification of the family Erythrobacteraceae.</title>
        <authorList>
            <person name="Xu L."/>
        </authorList>
    </citation>
    <scope>NUCLEOTIDE SEQUENCE [LARGE SCALE GENOMIC DNA]</scope>
    <source>
        <strain evidence="5 6">LMG 29519</strain>
    </source>
</reference>
<name>A0A6I4U2Y8_9SPHN</name>
<comment type="caution">
    <text evidence="5">The sequence shown here is derived from an EMBL/GenBank/DDBJ whole genome shotgun (WGS) entry which is preliminary data.</text>
</comment>
<dbReference type="Gene3D" id="3.90.550.10">
    <property type="entry name" value="Spore Coat Polysaccharide Biosynthesis Protein SpsA, Chain A"/>
    <property type="match status" value="1"/>
</dbReference>
<accession>A0A6I4U2Y8</accession>
<keyword evidence="4" id="KW-1133">Transmembrane helix</keyword>
<dbReference type="AlphaFoldDB" id="A0A6I4U2Y8"/>
<comment type="similarity">
    <text evidence="1">Belongs to the glycosyltransferase 2 family.</text>
</comment>
<keyword evidence="6" id="KW-1185">Reference proteome</keyword>
<organism evidence="5 6">
    <name type="scientific">Alteriqipengyuania halimionae</name>
    <dbReference type="NCBI Taxonomy" id="1926630"/>
    <lineage>
        <taxon>Bacteria</taxon>
        <taxon>Pseudomonadati</taxon>
        <taxon>Pseudomonadota</taxon>
        <taxon>Alphaproteobacteria</taxon>
        <taxon>Sphingomonadales</taxon>
        <taxon>Erythrobacteraceae</taxon>
        <taxon>Alteriqipengyuania</taxon>
    </lineage>
</organism>
<dbReference type="EMBL" id="WTYR01000001">
    <property type="protein sequence ID" value="MXP10390.1"/>
    <property type="molecule type" value="Genomic_DNA"/>
</dbReference>